<accession>A0A844HXF2</accession>
<feature type="domain" description="HTH cro/C1-type" evidence="1">
    <location>
        <begin position="31"/>
        <end position="77"/>
    </location>
</feature>
<dbReference type="Proteomes" id="UP000449846">
    <property type="component" value="Unassembled WGS sequence"/>
</dbReference>
<proteinExistence type="predicted"/>
<sequence length="133" mass="14686">MSNNRITETDIEINREFAKKLEEHLAANPELTPASLAVKAGLDNSAIRGIIAGRSKVPKLSTMVKISQALGLTLEEFMAGPRTPEELYIVRLVARLPVRERLQLLGYAQALDAYTGRSPLEDPAENQQSPHRP</sequence>
<dbReference type="Pfam" id="PF01381">
    <property type="entry name" value="HTH_3"/>
    <property type="match status" value="1"/>
</dbReference>
<dbReference type="InterPro" id="IPR010982">
    <property type="entry name" value="Lambda_DNA-bd_dom_sf"/>
</dbReference>
<dbReference type="Gene3D" id="1.10.260.40">
    <property type="entry name" value="lambda repressor-like DNA-binding domains"/>
    <property type="match status" value="1"/>
</dbReference>
<name>A0A844HXF2_9RHOB</name>
<dbReference type="EMBL" id="WMIG01000026">
    <property type="protein sequence ID" value="MTH62142.1"/>
    <property type="molecule type" value="Genomic_DNA"/>
</dbReference>
<organism evidence="2 3">
    <name type="scientific">Paracoccus litorisediminis</name>
    <dbReference type="NCBI Taxonomy" id="2006130"/>
    <lineage>
        <taxon>Bacteria</taxon>
        <taxon>Pseudomonadati</taxon>
        <taxon>Pseudomonadota</taxon>
        <taxon>Alphaproteobacteria</taxon>
        <taxon>Rhodobacterales</taxon>
        <taxon>Paracoccaceae</taxon>
        <taxon>Paracoccus</taxon>
    </lineage>
</organism>
<gene>
    <name evidence="2" type="ORF">GL300_23365</name>
</gene>
<comment type="caution">
    <text evidence="2">The sequence shown here is derived from an EMBL/GenBank/DDBJ whole genome shotgun (WGS) entry which is preliminary data.</text>
</comment>
<evidence type="ECO:0000313" key="3">
    <source>
        <dbReference type="Proteomes" id="UP000449846"/>
    </source>
</evidence>
<reference evidence="2 3" key="1">
    <citation type="submission" date="2019-11" db="EMBL/GenBank/DDBJ databases">
        <authorList>
            <person name="Dong K."/>
        </authorList>
    </citation>
    <scope>NUCLEOTIDE SEQUENCE [LARGE SCALE GENOMIC DNA]</scope>
    <source>
        <strain evidence="2 3">NBRC 112902</strain>
    </source>
</reference>
<dbReference type="SUPFAM" id="SSF47413">
    <property type="entry name" value="lambda repressor-like DNA-binding domains"/>
    <property type="match status" value="1"/>
</dbReference>
<dbReference type="InterPro" id="IPR001387">
    <property type="entry name" value="Cro/C1-type_HTH"/>
</dbReference>
<dbReference type="RefSeq" id="WP_155042093.1">
    <property type="nucleotide sequence ID" value="NZ_WMIG01000026.1"/>
</dbReference>
<evidence type="ECO:0000313" key="2">
    <source>
        <dbReference type="EMBL" id="MTH62142.1"/>
    </source>
</evidence>
<protein>
    <submittedName>
        <fullName evidence="2">Helix-turn-helix domain-containing protein</fullName>
    </submittedName>
</protein>
<dbReference type="AlphaFoldDB" id="A0A844HXF2"/>
<dbReference type="OrthoDB" id="7855454at2"/>
<dbReference type="PROSITE" id="PS50943">
    <property type="entry name" value="HTH_CROC1"/>
    <property type="match status" value="1"/>
</dbReference>
<keyword evidence="3" id="KW-1185">Reference proteome</keyword>
<evidence type="ECO:0000259" key="1">
    <source>
        <dbReference type="PROSITE" id="PS50943"/>
    </source>
</evidence>
<dbReference type="GO" id="GO:0003677">
    <property type="term" value="F:DNA binding"/>
    <property type="evidence" value="ECO:0007669"/>
    <property type="project" value="InterPro"/>
</dbReference>
<dbReference type="SMART" id="SM00530">
    <property type="entry name" value="HTH_XRE"/>
    <property type="match status" value="1"/>
</dbReference>